<sequence length="1974" mass="215411">MSSRFPPSSGFNSRDRSPQRFGDRRQPGGPRGLDDGSPSFGREPPRGPRALVDSPGRGGSFGGNDRFGGGGGGGRGRGYGRGGDFRDRDRDRDPRDRDFRDTRDGPPFRRDVDREYGGRRDREFDHRNDRIGFGRGRSRSPTRDFRDLRDPPGRDFDLVRMRRNSRDSILSASSGGPDGPPSTGGHPHGGGSMRGRGGRGDWEGGRGRGREPFRRRSRSRDGRMGWPGRGRPSILDRDRERDLLDRDRPIDRERGLVLDRDRDRDAVPVRDRDRDREMDRRDRFERRDDWEVRRPDREDRDRPVEPWKRDRPPSRTDNRGSIASTIASTSHVTPVPGPTLPDRLSEHDATEQTHRKASIISGPSTTDIRRDSDRPDPAPVRFEPPKDVGLLGQQSPPPSAPQVPAFGSVSAPIPAVPTAKAPPAENRTSNEPAPHTKKDRQPFQPPTGPKAERSQSLQPLESRVHSFDGNHRQEEAARAARASTHLSDRSPPTAPAAMAKRDSISGNGEPYTLGKPSVVTTSPTFARIPPPAPRALSRDPSISPRMQPSSIPTGPRAYQRRPSSSPRGGGNKGIKAWGRSNFSRAPSVSSAPPKKESEEHEGKIASDDKLHQEAPPVSTIAEEEPRIIKDAASEAMRTTPPPSESMKLPIRTSPQPVSFAEATPVADKEEVETAESTQPRNVEPINGDHEPEAAKEEKPDVEMEVEEEEEEEKALFTKEYLEERKQTFERDMQSLRSELPPSPLEDPNIVSLLLRIQMLGKIAHQEQVRQPAAPIPSVEEQEQPLTVTTEEKVVSFAPTVLERESEPVPLTVVPQIDAHDDITVESLPFLHSGPPTPISDLEVCHENNSTQERLKGMIQGELSRRQKEVAKKNAVLREEYMSYYKQWRLAVWEMDRLKEKKPMTPGPASPPAPPVPTPPAAVPEGREGRRYKGNSELDFLNALKASEISAQEELERRRTKMATARPDLAREAVIPDMLEPREVKVNIYKDVNNTIDPNHAMDVFGFLPPPNDFTPEEHQLFTDAFMAYPKKWGKIAESLPGRDFKQCIIHYYLTKEEIKYKAKLNKRWSRRGRGKARSSRPKSNALIADLGVVKSDFDGEEDQPPAVTDTGRPRRAAAPTFGDSNEAEGAASNGRRGQAAKDGELVEKPVVRRGGRTAGARTQRRGGKTAQLDPKAQGPAPQAQGINPPLAAAAAKVEAGVDGMIEAVLPQEKEVVEKEAPPPAPRPRAGRGKAKEGMYVFESTEAEPAMATPKASESGYGSLQPTSYWSVPEQRDFPRLLAHFGRDFEGISNFMKTKTTVMVKNYYQRRLDSGQKDFEETVLMAEEKKARGEPTGPLPVPSVAPKRRYEATPSAIVPRPLAPHGELMPETEDGRFPSKGKPIAMSPQPMQLHGRPMPENERTASRYAPLAQASTAATAPSVAATLGEDPSRAMRTQAPSSRVPGPRLGFFTDDRRDSAILPATGQRTQEMQMPSRHTGAAGMPQELSRMDPMTSQAYMPGQPPPSLLPPSHSRHTSLTQAPGSPSQLSRPELDISSVHRDHFAQRAYYSLPGQQVGLSHSPRPGLSPVKDAPRPSATPGPDSTPRQVPAKRSNIMSILNDEPEEPQPRKRFASEVPSGPGHGPGSVSASRSIYQPGEQARLEDTGLPGSGQKPSGYGQPSPYQTPSRGYPEYGNYGPPQGSSGTPANNDWMARFDPRAQQAGPPAQAQPPPPPQSSQSGRPVSSLAAQGPYGHYASAQPQHAGPLNAMPVPSPAPTPPPAGSQRSGYPSVFSQHGVPSGAREMPSQPSAYRPASPPPRASSAVYGSRPEPPTPAQQPANLFAMAPRQPGSQPSYSPAGPSTPATQQHNQSYQQHVQTLVNGSHQPHRSSPVGLAGGPSQYGRNTPPPQAQGRSMPSLASLGRSYTPPSAMHHGGMGYAPPPPSSSSGMPPLHQRPPGPGEHPVHTPGHHRVYSQGSAQGGLPGQLHPSSQPPR</sequence>
<feature type="region of interest" description="Disordered" evidence="1">
    <location>
        <begin position="1093"/>
        <end position="1186"/>
    </location>
</feature>
<feature type="compositionally biased region" description="Polar residues" evidence="1">
    <location>
        <begin position="1"/>
        <end position="12"/>
    </location>
</feature>
<dbReference type="Pfam" id="PF00249">
    <property type="entry name" value="Myb_DNA-binding"/>
    <property type="match status" value="1"/>
</dbReference>
<feature type="region of interest" description="Disordered" evidence="1">
    <location>
        <begin position="1328"/>
        <end position="1347"/>
    </location>
</feature>
<feature type="compositionally biased region" description="Basic and acidic residues" evidence="1">
    <location>
        <begin position="198"/>
        <end position="223"/>
    </location>
</feature>
<feature type="compositionally biased region" description="Pro residues" evidence="1">
    <location>
        <begin position="1751"/>
        <end position="1761"/>
    </location>
</feature>
<dbReference type="STRING" id="1316194.A0A1Q5UIE4"/>
<dbReference type="PROSITE" id="PS51293">
    <property type="entry name" value="SANT"/>
    <property type="match status" value="1"/>
</dbReference>
<feature type="region of interest" description="Disordered" evidence="1">
    <location>
        <begin position="1352"/>
        <end position="1974"/>
    </location>
</feature>
<dbReference type="EMBL" id="MNBE01000228">
    <property type="protein sequence ID" value="OKP12234.1"/>
    <property type="molecule type" value="Genomic_DNA"/>
</dbReference>
<feature type="compositionally biased region" description="Basic and acidic residues" evidence="1">
    <location>
        <begin position="623"/>
        <end position="632"/>
    </location>
</feature>
<evidence type="ECO:0000313" key="4">
    <source>
        <dbReference type="Proteomes" id="UP000186955"/>
    </source>
</evidence>
<gene>
    <name evidence="3" type="ORF">PENSUB_1970</name>
</gene>
<feature type="compositionally biased region" description="Gly residues" evidence="1">
    <location>
        <begin position="56"/>
        <end position="82"/>
    </location>
</feature>
<feature type="compositionally biased region" description="Low complexity" evidence="1">
    <location>
        <begin position="1408"/>
        <end position="1426"/>
    </location>
</feature>
<feature type="compositionally biased region" description="Acidic residues" evidence="1">
    <location>
        <begin position="702"/>
        <end position="712"/>
    </location>
</feature>
<feature type="compositionally biased region" description="Basic and acidic residues" evidence="1">
    <location>
        <begin position="593"/>
        <end position="612"/>
    </location>
</feature>
<feature type="compositionally biased region" description="Polar residues" evidence="1">
    <location>
        <begin position="1763"/>
        <end position="1773"/>
    </location>
</feature>
<feature type="compositionally biased region" description="Basic and acidic residues" evidence="1">
    <location>
        <begin position="462"/>
        <end position="478"/>
    </location>
</feature>
<feature type="compositionally biased region" description="Pro residues" evidence="1">
    <location>
        <begin position="904"/>
        <end position="921"/>
    </location>
</feature>
<keyword evidence="4" id="KW-1185">Reference proteome</keyword>
<organism evidence="3 4">
    <name type="scientific">Penicillium subrubescens</name>
    <dbReference type="NCBI Taxonomy" id="1316194"/>
    <lineage>
        <taxon>Eukaryota</taxon>
        <taxon>Fungi</taxon>
        <taxon>Dikarya</taxon>
        <taxon>Ascomycota</taxon>
        <taxon>Pezizomycotina</taxon>
        <taxon>Eurotiomycetes</taxon>
        <taxon>Eurotiomycetidae</taxon>
        <taxon>Eurotiales</taxon>
        <taxon>Aspergillaceae</taxon>
        <taxon>Penicillium</taxon>
    </lineage>
</organism>
<feature type="region of interest" description="Disordered" evidence="1">
    <location>
        <begin position="1215"/>
        <end position="1234"/>
    </location>
</feature>
<feature type="compositionally biased region" description="Low complexity" evidence="1">
    <location>
        <begin position="1846"/>
        <end position="1857"/>
    </location>
</feature>
<feature type="compositionally biased region" description="Basic and acidic residues" evidence="1">
    <location>
        <begin position="141"/>
        <end position="166"/>
    </location>
</feature>
<name>A0A1Q5UIE4_9EURO</name>
<comment type="caution">
    <text evidence="3">The sequence shown here is derived from an EMBL/GenBank/DDBJ whole genome shotgun (WGS) entry which is preliminary data.</text>
</comment>
<feature type="compositionally biased region" description="Basic and acidic residues" evidence="1">
    <location>
        <begin position="1139"/>
        <end position="1150"/>
    </location>
</feature>
<feature type="compositionally biased region" description="Polar residues" evidence="1">
    <location>
        <begin position="1516"/>
        <end position="1529"/>
    </location>
</feature>
<feature type="compositionally biased region" description="Basic and acidic residues" evidence="1">
    <location>
        <begin position="234"/>
        <end position="318"/>
    </location>
</feature>
<dbReference type="PANTHER" id="PTHR13992">
    <property type="entry name" value="NUCLEAR RECEPTOR CO-REPRESSOR RELATED NCOR"/>
    <property type="match status" value="1"/>
</dbReference>
<feature type="compositionally biased region" description="Basic and acidic residues" evidence="1">
    <location>
        <begin position="367"/>
        <end position="376"/>
    </location>
</feature>
<feature type="compositionally biased region" description="Polar residues" evidence="1">
    <location>
        <begin position="580"/>
        <end position="590"/>
    </location>
</feature>
<dbReference type="SMART" id="SM00717">
    <property type="entry name" value="SANT"/>
    <property type="match status" value="2"/>
</dbReference>
<evidence type="ECO:0000259" key="2">
    <source>
        <dbReference type="PROSITE" id="PS51293"/>
    </source>
</evidence>
<feature type="domain" description="SANT" evidence="2">
    <location>
        <begin position="1008"/>
        <end position="1059"/>
    </location>
</feature>
<dbReference type="GO" id="GO:0034967">
    <property type="term" value="C:Set3 complex"/>
    <property type="evidence" value="ECO:0007669"/>
    <property type="project" value="TreeGrafter"/>
</dbReference>
<evidence type="ECO:0000313" key="3">
    <source>
        <dbReference type="EMBL" id="OKP12234.1"/>
    </source>
</evidence>
<dbReference type="SUPFAM" id="SSF46689">
    <property type="entry name" value="Homeodomain-like"/>
    <property type="match status" value="2"/>
</dbReference>
<feature type="compositionally biased region" description="Basic and acidic residues" evidence="1">
    <location>
        <begin position="13"/>
        <end position="26"/>
    </location>
</feature>
<feature type="compositionally biased region" description="Basic and acidic residues" evidence="1">
    <location>
        <begin position="1531"/>
        <end position="1544"/>
    </location>
</feature>
<feature type="compositionally biased region" description="Basic and acidic residues" evidence="1">
    <location>
        <begin position="686"/>
        <end position="701"/>
    </location>
</feature>
<dbReference type="Proteomes" id="UP000186955">
    <property type="component" value="Unassembled WGS sequence"/>
</dbReference>
<reference evidence="3 4" key="1">
    <citation type="submission" date="2016-10" db="EMBL/GenBank/DDBJ databases">
        <title>Genome sequence of the ascomycete fungus Penicillium subrubescens.</title>
        <authorList>
            <person name="De Vries R.P."/>
            <person name="Peng M."/>
            <person name="Dilokpimol A."/>
            <person name="Hilden K."/>
            <person name="Makela M.R."/>
            <person name="Grigoriev I."/>
            <person name="Riley R."/>
            <person name="Granchi Z."/>
        </authorList>
    </citation>
    <scope>NUCLEOTIDE SEQUENCE [LARGE SCALE GENOMIC DNA]</scope>
    <source>
        <strain evidence="3 4">CBS 132785</strain>
    </source>
</reference>
<feature type="region of interest" description="Disordered" evidence="1">
    <location>
        <begin position="1"/>
        <end position="714"/>
    </location>
</feature>
<dbReference type="InterPro" id="IPR009057">
    <property type="entry name" value="Homeodomain-like_sf"/>
</dbReference>
<feature type="compositionally biased region" description="Basic and acidic residues" evidence="1">
    <location>
        <begin position="83"/>
        <end position="132"/>
    </location>
</feature>
<feature type="compositionally biased region" description="Basic and acidic residues" evidence="1">
    <location>
        <begin position="343"/>
        <end position="354"/>
    </location>
</feature>
<evidence type="ECO:0000256" key="1">
    <source>
        <dbReference type="SAM" id="MobiDB-lite"/>
    </source>
</evidence>
<dbReference type="PANTHER" id="PTHR13992:SF39">
    <property type="entry name" value="SMRTER, ISOFORM G"/>
    <property type="match status" value="1"/>
</dbReference>
<dbReference type="GO" id="GO:0006357">
    <property type="term" value="P:regulation of transcription by RNA polymerase II"/>
    <property type="evidence" value="ECO:0007669"/>
    <property type="project" value="TreeGrafter"/>
</dbReference>
<feature type="compositionally biased region" description="Polar residues" evidence="1">
    <location>
        <begin position="319"/>
        <end position="332"/>
    </location>
</feature>
<dbReference type="InterPro" id="IPR051571">
    <property type="entry name" value="N-CoR_corepressor"/>
</dbReference>
<dbReference type="Gene3D" id="1.10.10.60">
    <property type="entry name" value="Homeodomain-like"/>
    <property type="match status" value="2"/>
</dbReference>
<dbReference type="CDD" id="cd00167">
    <property type="entry name" value="SANT"/>
    <property type="match status" value="2"/>
</dbReference>
<feature type="compositionally biased region" description="Gly residues" evidence="1">
    <location>
        <begin position="186"/>
        <end position="195"/>
    </location>
</feature>
<feature type="region of interest" description="Disordered" evidence="1">
    <location>
        <begin position="900"/>
        <end position="931"/>
    </location>
</feature>
<accession>A0A1Q5UIE4</accession>
<dbReference type="InterPro" id="IPR017884">
    <property type="entry name" value="SANT_dom"/>
</dbReference>
<proteinExistence type="predicted"/>
<protein>
    <recommendedName>
        <fullName evidence="2">SANT domain-containing protein</fullName>
    </recommendedName>
</protein>
<dbReference type="InterPro" id="IPR001005">
    <property type="entry name" value="SANT/Myb"/>
</dbReference>